<dbReference type="RefSeq" id="WP_101342653.1">
    <property type="nucleotide sequence ID" value="NZ_PJAI02000015.1"/>
</dbReference>
<feature type="domain" description="DUF3859" evidence="1">
    <location>
        <begin position="5"/>
        <end position="126"/>
    </location>
</feature>
<evidence type="ECO:0000259" key="1">
    <source>
        <dbReference type="Pfam" id="PF12975"/>
    </source>
</evidence>
<sequence>MAKIKPEFSMKSYGIYNEWDANSKDLPKIQKFTTEIPAEVDIEFGYIINVKKGKGCKLNFIIYHPDVLDKKGQVMAPFEDEVYVKTNDWDFFLGDTIWEPIDDKVGPWRIVIEYQDRIIADKTFNISVEEGYRVDDFSALNKTFNKRR</sequence>
<protein>
    <submittedName>
        <fullName evidence="2">DUF3859 domain-containing protein</fullName>
    </submittedName>
</protein>
<dbReference type="Pfam" id="PF12975">
    <property type="entry name" value="DUF3859"/>
    <property type="match status" value="1"/>
</dbReference>
<reference evidence="2 3" key="1">
    <citation type="submission" date="2019-08" db="EMBL/GenBank/DDBJ databases">
        <title>Microbe sample from Colwellia echini.</title>
        <authorList>
            <person name="Christiansen L."/>
            <person name="Pathiraja D."/>
            <person name="Schultz-Johansen M."/>
            <person name="Choi I.-G."/>
            <person name="Stougaard P."/>
        </authorList>
    </citation>
    <scope>NUCLEOTIDE SEQUENCE [LARGE SCALE GENOMIC DNA]</scope>
    <source>
        <strain evidence="2 3">A3</strain>
    </source>
</reference>
<comment type="caution">
    <text evidence="2">The sequence shown here is derived from an EMBL/GenBank/DDBJ whole genome shotgun (WGS) entry which is preliminary data.</text>
</comment>
<evidence type="ECO:0000313" key="3">
    <source>
        <dbReference type="Proteomes" id="UP000815846"/>
    </source>
</evidence>
<evidence type="ECO:0000313" key="2">
    <source>
        <dbReference type="EMBL" id="TYK65005.1"/>
    </source>
</evidence>
<name>A0ABY3MUX9_9GAMM</name>
<accession>A0ABY3MUX9</accession>
<dbReference type="Gene3D" id="2.60.40.2390">
    <property type="match status" value="1"/>
</dbReference>
<organism evidence="2 3">
    <name type="scientific">Colwellia echini</name>
    <dbReference type="NCBI Taxonomy" id="1982103"/>
    <lineage>
        <taxon>Bacteria</taxon>
        <taxon>Pseudomonadati</taxon>
        <taxon>Pseudomonadota</taxon>
        <taxon>Gammaproteobacteria</taxon>
        <taxon>Alteromonadales</taxon>
        <taxon>Colwelliaceae</taxon>
        <taxon>Colwellia</taxon>
    </lineage>
</organism>
<dbReference type="Proteomes" id="UP000815846">
    <property type="component" value="Unassembled WGS sequence"/>
</dbReference>
<keyword evidence="3" id="KW-1185">Reference proteome</keyword>
<dbReference type="InterPro" id="IPR024331">
    <property type="entry name" value="DUF3859"/>
</dbReference>
<dbReference type="EMBL" id="PJAI02000015">
    <property type="protein sequence ID" value="TYK65005.1"/>
    <property type="molecule type" value="Genomic_DNA"/>
</dbReference>
<proteinExistence type="predicted"/>
<gene>
    <name evidence="2" type="ORF">CWS31_012835</name>
</gene>